<dbReference type="OrthoDB" id="5985073at2759"/>
<comment type="similarity">
    <text evidence="4">Belongs to the secreted LysM effector family.</text>
</comment>
<feature type="compositionally biased region" description="Pro residues" evidence="5">
    <location>
        <begin position="461"/>
        <end position="472"/>
    </location>
</feature>
<feature type="region of interest" description="Disordered" evidence="5">
    <location>
        <begin position="449"/>
        <end position="479"/>
    </location>
</feature>
<dbReference type="AlphaFoldDB" id="A0A162LQS2"/>
<dbReference type="Proteomes" id="UP000076744">
    <property type="component" value="Unassembled WGS sequence"/>
</dbReference>
<gene>
    <name evidence="7" type="ORF">ISF_01135</name>
</gene>
<comment type="caution">
    <text evidence="7">The sequence shown here is derived from an EMBL/GenBank/DDBJ whole genome shotgun (WGS) entry which is preliminary data.</text>
</comment>
<dbReference type="InterPro" id="IPR052210">
    <property type="entry name" value="LysM1-like"/>
</dbReference>
<dbReference type="SUPFAM" id="SSF54106">
    <property type="entry name" value="LysM domain"/>
    <property type="match status" value="2"/>
</dbReference>
<evidence type="ECO:0000256" key="4">
    <source>
        <dbReference type="ARBA" id="ARBA00044955"/>
    </source>
</evidence>
<evidence type="ECO:0000256" key="3">
    <source>
        <dbReference type="ARBA" id="ARBA00023026"/>
    </source>
</evidence>
<keyword evidence="1" id="KW-0147">Chitin-binding</keyword>
<dbReference type="RefSeq" id="XP_018709192.1">
    <property type="nucleotide sequence ID" value="XM_018844742.1"/>
</dbReference>
<sequence>MLGISSQCLAALNSTLPCDNALFQWTLNVDRLHWEEPDVAGLCTKDCTAGAARWRTDVKAACADQYVRSGDRYVPADTLSGRFTDGLNVACAQSSKDQWCLLASYDWVGSDVVQVDCDANPADPWCLNKAEPLANHSRISTLYDEELLCSECFVKMLRLRVNSDFLPDADFSDYLTDELQDVERVCGSKAEPLTTRALPWYPELTDGPLIGITTTPTTTTTARPTATVCAGRTVDIGPDLEQEMSCHDIAEKYEVGSGAVAMATRSEFCYTDKPICIPQKCTLYTVEDGQTCESVASSLSKLNNANVTVAQLATWNPNLLGACDALVAQFICTSPPGGAWTKPPASEIPDNGDGPVRGGPGTTPSQPITDNPHDVAPDKVQQGIATDCTRWILANSTAASCWKLANDARISIVRLCALNPVLGDHGQNCGTQIWLGYYYCVARKGDTPTPTSSSSSSSSSSPPPTSTGPPKPSKTQKGIAEDCVKFEEARSGDSCWAIANRAGVELASLYKWNAVLGAAGENCGTQIWPGYFYCVGVSGGGSPTPTTTSSGPPLPTQTHDGFPMDCKRYVAAKSGDSCWALANDNGVALDVFYKLNPVLGANGENCGSKIWPGYYYCLAR</sequence>
<dbReference type="InterPro" id="IPR036779">
    <property type="entry name" value="LysM_dom_sf"/>
</dbReference>
<proteinExistence type="inferred from homology"/>
<evidence type="ECO:0000313" key="7">
    <source>
        <dbReference type="EMBL" id="OAA74234.1"/>
    </source>
</evidence>
<evidence type="ECO:0000256" key="1">
    <source>
        <dbReference type="ARBA" id="ARBA00022669"/>
    </source>
</evidence>
<dbReference type="InterPro" id="IPR018392">
    <property type="entry name" value="LysM"/>
</dbReference>
<dbReference type="PROSITE" id="PS51782">
    <property type="entry name" value="LYSM"/>
    <property type="match status" value="3"/>
</dbReference>
<dbReference type="Gene3D" id="3.10.350.10">
    <property type="entry name" value="LysM domain"/>
    <property type="match status" value="3"/>
</dbReference>
<dbReference type="GO" id="GO:0008061">
    <property type="term" value="F:chitin binding"/>
    <property type="evidence" value="ECO:0007669"/>
    <property type="project" value="UniProtKB-KW"/>
</dbReference>
<dbReference type="Pfam" id="PF01476">
    <property type="entry name" value="LysM"/>
    <property type="match status" value="3"/>
</dbReference>
<dbReference type="SMART" id="SM00257">
    <property type="entry name" value="LysM"/>
    <property type="match status" value="3"/>
</dbReference>
<feature type="domain" description="LysM" evidence="6">
    <location>
        <begin position="485"/>
        <end position="535"/>
    </location>
</feature>
<evidence type="ECO:0000256" key="2">
    <source>
        <dbReference type="ARBA" id="ARBA00022729"/>
    </source>
</evidence>
<name>A0A162LQS2_CORFA</name>
<feature type="region of interest" description="Disordered" evidence="5">
    <location>
        <begin position="341"/>
        <end position="378"/>
    </location>
</feature>
<organism evidence="7 8">
    <name type="scientific">Cordyceps fumosorosea (strain ARSEF 2679)</name>
    <name type="common">Isaria fumosorosea</name>
    <dbReference type="NCBI Taxonomy" id="1081104"/>
    <lineage>
        <taxon>Eukaryota</taxon>
        <taxon>Fungi</taxon>
        <taxon>Dikarya</taxon>
        <taxon>Ascomycota</taxon>
        <taxon>Pezizomycotina</taxon>
        <taxon>Sordariomycetes</taxon>
        <taxon>Hypocreomycetidae</taxon>
        <taxon>Hypocreales</taxon>
        <taxon>Cordycipitaceae</taxon>
        <taxon>Cordyceps</taxon>
    </lineage>
</organism>
<dbReference type="EMBL" id="AZHB01000001">
    <property type="protein sequence ID" value="OAA74234.1"/>
    <property type="molecule type" value="Genomic_DNA"/>
</dbReference>
<protein>
    <submittedName>
        <fullName evidence="7">LysM domain-containing protein</fullName>
    </submittedName>
</protein>
<feature type="domain" description="LysM" evidence="6">
    <location>
        <begin position="568"/>
        <end position="618"/>
    </location>
</feature>
<reference evidence="7 8" key="1">
    <citation type="journal article" date="2016" name="Genome Biol. Evol.">
        <title>Divergent and convergent evolution of fungal pathogenicity.</title>
        <authorList>
            <person name="Shang Y."/>
            <person name="Xiao G."/>
            <person name="Zheng P."/>
            <person name="Cen K."/>
            <person name="Zhan S."/>
            <person name="Wang C."/>
        </authorList>
    </citation>
    <scope>NUCLEOTIDE SEQUENCE [LARGE SCALE GENOMIC DNA]</scope>
    <source>
        <strain evidence="7 8">ARSEF 2679</strain>
    </source>
</reference>
<dbReference type="PANTHER" id="PTHR34997">
    <property type="entry name" value="AM15"/>
    <property type="match status" value="1"/>
</dbReference>
<dbReference type="CDD" id="cd00118">
    <property type="entry name" value="LysM"/>
    <property type="match status" value="2"/>
</dbReference>
<evidence type="ECO:0000313" key="8">
    <source>
        <dbReference type="Proteomes" id="UP000076744"/>
    </source>
</evidence>
<accession>A0A162LQS2</accession>
<feature type="domain" description="LysM" evidence="6">
    <location>
        <begin position="282"/>
        <end position="333"/>
    </location>
</feature>
<feature type="compositionally biased region" description="Low complexity" evidence="5">
    <location>
        <begin position="449"/>
        <end position="460"/>
    </location>
</feature>
<dbReference type="PANTHER" id="PTHR34997:SF2">
    <property type="entry name" value="LYSM DOMAIN-CONTAINING PROTEIN-RELATED"/>
    <property type="match status" value="1"/>
</dbReference>
<evidence type="ECO:0000259" key="6">
    <source>
        <dbReference type="PROSITE" id="PS51782"/>
    </source>
</evidence>
<keyword evidence="8" id="KW-1185">Reference proteome</keyword>
<keyword evidence="2" id="KW-0732">Signal</keyword>
<evidence type="ECO:0000256" key="5">
    <source>
        <dbReference type="SAM" id="MobiDB-lite"/>
    </source>
</evidence>
<dbReference type="STRING" id="1081104.A0A162LQS2"/>
<keyword evidence="3" id="KW-0843">Virulence</keyword>
<dbReference type="GeneID" id="30017427"/>